<dbReference type="EMBL" id="LC228566">
    <property type="protein sequence ID" value="BBB45883.1"/>
    <property type="molecule type" value="Genomic_DNA"/>
</dbReference>
<dbReference type="InterPro" id="IPR000114">
    <property type="entry name" value="Ribosomal_uL16_bact-type"/>
</dbReference>
<dbReference type="GO" id="GO:0019843">
    <property type="term" value="F:rRNA binding"/>
    <property type="evidence" value="ECO:0007669"/>
    <property type="project" value="InterPro"/>
</dbReference>
<evidence type="ECO:0000313" key="7">
    <source>
        <dbReference type="EMBL" id="BBB45807.1"/>
    </source>
</evidence>
<dbReference type="EMBL" id="LC384964">
    <property type="protein sequence ID" value="BBE28158.1"/>
    <property type="molecule type" value="Genomic_DNA"/>
</dbReference>
<dbReference type="EMBL" id="LC228564">
    <property type="protein sequence ID" value="BBB45807.1"/>
    <property type="molecule type" value="Genomic_DNA"/>
</dbReference>
<sequence length="134" mass="15100">MLQPKKTKFKKYRKGRLQTQSSSLTKLQYGIVGLKSLESCRITGAQIEAVRQNINRKLKRRGKIWINIFPDLPVTSKPSEIRMGKGKGSVDHWVAKVSAGKVLFEVLGPKEQILVKALKSAANKLPIKTYILKK</sequence>
<reference evidence="9" key="4">
    <citation type="submission" date="2018-05" db="EMBL/GenBank/DDBJ databases">
        <title>Mitochondrial DNA sequences of Heterosigma akashiwo strains.</title>
        <authorList>
            <person name="Ueki S."/>
        </authorList>
    </citation>
    <scope>NUCLEOTIDE SEQUENCE</scope>
    <source>
        <strain evidence="9">CCAP934-3</strain>
    </source>
</reference>
<dbReference type="Pfam" id="PF00252">
    <property type="entry name" value="Ribosomal_L16"/>
    <property type="match status" value="1"/>
</dbReference>
<dbReference type="AlphaFoldDB" id="A0A1D8GXM7"/>
<accession>A0A1D8GXM7</accession>
<dbReference type="GO" id="GO:0032543">
    <property type="term" value="P:mitochondrial translation"/>
    <property type="evidence" value="ECO:0007669"/>
    <property type="project" value="TreeGrafter"/>
</dbReference>
<evidence type="ECO:0000256" key="3">
    <source>
        <dbReference type="ARBA" id="ARBA00023274"/>
    </source>
</evidence>
<keyword evidence="3 4" id="KW-0687">Ribonucleoprotein</keyword>
<comment type="similarity">
    <text evidence="1 4">Belongs to the universal ribosomal protein uL16 family.</text>
</comment>
<reference evidence="10" key="3">
    <citation type="submission" date="2018-05" db="EMBL/GenBank/DDBJ databases">
        <title>Heterosigma akashiwo mitochondrial genome sequences.</title>
        <authorList>
            <person name="Ueki S."/>
        </authorList>
    </citation>
    <scope>NUCLEOTIDE SEQUENCE</scope>
    <source>
        <strain evidence="10">BrRJ1</strain>
        <strain evidence="11">BrRJ5</strain>
    </source>
</reference>
<evidence type="ECO:0000256" key="4">
    <source>
        <dbReference type="RuleBase" id="RU004413"/>
    </source>
</evidence>
<dbReference type="PROSITE" id="PS00701">
    <property type="entry name" value="RIBOSOMAL_L16_2"/>
    <property type="match status" value="1"/>
</dbReference>
<organism evidence="5">
    <name type="scientific">Heterosigma akashiwo</name>
    <name type="common">Chromophytic alga</name>
    <name type="synonym">Heterosigma carterae</name>
    <dbReference type="NCBI Taxonomy" id="2829"/>
    <lineage>
        <taxon>Eukaryota</taxon>
        <taxon>Sar</taxon>
        <taxon>Stramenopiles</taxon>
        <taxon>Ochrophyta</taxon>
        <taxon>Raphidophyceae</taxon>
        <taxon>Chattonellales</taxon>
        <taxon>Chattonellaceae</taxon>
        <taxon>Heterosigma</taxon>
    </lineage>
</organism>
<keyword evidence="2 4" id="KW-0689">Ribosomal protein</keyword>
<name>A0A1D8GXM7_HETAK</name>
<dbReference type="FunFam" id="3.90.1170.10:FF:000001">
    <property type="entry name" value="50S ribosomal protein L16"/>
    <property type="match status" value="1"/>
</dbReference>
<dbReference type="GO" id="GO:0003735">
    <property type="term" value="F:structural constituent of ribosome"/>
    <property type="evidence" value="ECO:0007669"/>
    <property type="project" value="InterPro"/>
</dbReference>
<evidence type="ECO:0000313" key="5">
    <source>
        <dbReference type="EMBL" id="AOT84841.1"/>
    </source>
</evidence>
<dbReference type="GO" id="GO:0005762">
    <property type="term" value="C:mitochondrial large ribosomal subunit"/>
    <property type="evidence" value="ECO:0007669"/>
    <property type="project" value="TreeGrafter"/>
</dbReference>
<dbReference type="PRINTS" id="PR00060">
    <property type="entry name" value="RIBOSOMALL16"/>
</dbReference>
<dbReference type="EMBL" id="KU561548">
    <property type="protein sequence ID" value="AOT84841.1"/>
    <property type="molecule type" value="Genomic_DNA"/>
</dbReference>
<evidence type="ECO:0000313" key="10">
    <source>
        <dbReference type="EMBL" id="BBE28119.1"/>
    </source>
</evidence>
<dbReference type="PANTHER" id="PTHR12220:SF13">
    <property type="entry name" value="LARGE RIBOSOMAL SUBUNIT PROTEIN UL16M"/>
    <property type="match status" value="1"/>
</dbReference>
<dbReference type="PROSITE" id="PS00586">
    <property type="entry name" value="RIBOSOMAL_L16_1"/>
    <property type="match status" value="1"/>
</dbReference>
<dbReference type="SUPFAM" id="SSF54686">
    <property type="entry name" value="Ribosomal protein L16p/L10e"/>
    <property type="match status" value="1"/>
</dbReference>
<dbReference type="Gene3D" id="3.90.1170.10">
    <property type="entry name" value="Ribosomal protein L10e/L16"/>
    <property type="match status" value="1"/>
</dbReference>
<keyword evidence="5" id="KW-0496">Mitochondrion</keyword>
<evidence type="ECO:0000313" key="8">
    <source>
        <dbReference type="EMBL" id="BBB45883.1"/>
    </source>
</evidence>
<dbReference type="InterPro" id="IPR036920">
    <property type="entry name" value="Ribosomal_uL16_sf"/>
</dbReference>
<dbReference type="CDD" id="cd01433">
    <property type="entry name" value="Ribosomal_L16_L10e"/>
    <property type="match status" value="1"/>
</dbReference>
<dbReference type="EMBL" id="LC384963">
    <property type="protein sequence ID" value="BBE28119.1"/>
    <property type="molecule type" value="Genomic_DNA"/>
</dbReference>
<evidence type="ECO:0000256" key="1">
    <source>
        <dbReference type="ARBA" id="ARBA00008931"/>
    </source>
</evidence>
<dbReference type="InterPro" id="IPR020798">
    <property type="entry name" value="Ribosomal_uL16_CS"/>
</dbReference>
<geneLocation type="mitochondrion" evidence="5"/>
<evidence type="ECO:0000313" key="9">
    <source>
        <dbReference type="EMBL" id="BBE27891.1"/>
    </source>
</evidence>
<dbReference type="InterPro" id="IPR016180">
    <property type="entry name" value="Ribosomal_uL16_dom"/>
</dbReference>
<dbReference type="PANTHER" id="PTHR12220">
    <property type="entry name" value="50S/60S RIBOSOMAL PROTEIN L16"/>
    <property type="match status" value="1"/>
</dbReference>
<dbReference type="EMBL" id="LC384957">
    <property type="protein sequence ID" value="BBE27891.1"/>
    <property type="molecule type" value="Genomic_DNA"/>
</dbReference>
<evidence type="ECO:0000313" key="11">
    <source>
        <dbReference type="EMBL" id="BBE28158.1"/>
    </source>
</evidence>
<evidence type="ECO:0000313" key="6">
    <source>
        <dbReference type="EMBL" id="BBB45693.1"/>
    </source>
</evidence>
<protein>
    <submittedName>
        <fullName evidence="6">Ribosomal protein L16</fullName>
    </submittedName>
    <submittedName>
        <fullName evidence="5">Ribosomal protein large subunit 16</fullName>
    </submittedName>
</protein>
<dbReference type="InterPro" id="IPR047873">
    <property type="entry name" value="Ribosomal_uL16"/>
</dbReference>
<dbReference type="EMBL" id="LC228561">
    <property type="protein sequence ID" value="BBB45693.1"/>
    <property type="molecule type" value="Genomic_DNA"/>
</dbReference>
<reference evidence="6" key="2">
    <citation type="submission" date="2017-03" db="EMBL/GenBank/DDBJ databases">
        <title>Heterosigma akashiwo mitochondrial genome sequence.</title>
        <authorList>
            <person name="Ueki S."/>
        </authorList>
    </citation>
    <scope>NUCLEOTIDE SEQUENCE</scope>
    <source>
        <strain evidence="8">CCAP934-4</strain>
        <strain evidence="7">CCAP934-8</strain>
        <strain evidence="6">CCMP3374</strain>
    </source>
</reference>
<gene>
    <name evidence="5" type="primary">rpl16</name>
</gene>
<proteinExistence type="inferred from homology"/>
<evidence type="ECO:0000256" key="2">
    <source>
        <dbReference type="ARBA" id="ARBA00022980"/>
    </source>
</evidence>
<reference evidence="5" key="1">
    <citation type="submission" date="2016-01" db="EMBL/GenBank/DDBJ databases">
        <title>Mitochondrial genome DNA sequence of Heterosigma akashiwo strain Ha00_17.</title>
        <authorList>
            <person name="Ogura Y."/>
            <person name="Hayashi T."/>
            <person name="Ueki S."/>
        </authorList>
    </citation>
    <scope>NUCLEOTIDE SEQUENCE</scope>
    <source>
        <strain evidence="5">Ha00_17</strain>
    </source>
</reference>
<dbReference type="NCBIfam" id="TIGR01164">
    <property type="entry name" value="rplP_bact"/>
    <property type="match status" value="1"/>
</dbReference>